<dbReference type="InterPro" id="IPR002347">
    <property type="entry name" value="SDR_fam"/>
</dbReference>
<evidence type="ECO:0000256" key="1">
    <source>
        <dbReference type="ARBA" id="ARBA00006484"/>
    </source>
</evidence>
<evidence type="ECO:0000313" key="4">
    <source>
        <dbReference type="EMBL" id="OAQ39806.1"/>
    </source>
</evidence>
<dbReference type="Proteomes" id="UP000078459">
    <property type="component" value="Unassembled WGS sequence"/>
</dbReference>
<dbReference type="InterPro" id="IPR020904">
    <property type="entry name" value="Sc_DH/Rdtase_CS"/>
</dbReference>
<accession>A0A179DFI5</accession>
<reference evidence="4 5" key="1">
    <citation type="submission" date="2016-04" db="EMBL/GenBank/DDBJ databases">
        <authorList>
            <person name="Evans L.H."/>
            <person name="Alamgir A."/>
            <person name="Owens N."/>
            <person name="Weber N.D."/>
            <person name="Virtaneva K."/>
            <person name="Barbian K."/>
            <person name="Babar A."/>
            <person name="Rosenke K."/>
        </authorList>
    </citation>
    <scope>NUCLEOTIDE SEQUENCE [LARGE SCALE GENOMIC DNA]</scope>
    <source>
        <strain evidence="4 5">CCM 8644</strain>
    </source>
</reference>
<evidence type="ECO:0000256" key="2">
    <source>
        <dbReference type="ARBA" id="ARBA00023002"/>
    </source>
</evidence>
<dbReference type="Pfam" id="PF00106">
    <property type="entry name" value="adh_short"/>
    <property type="match status" value="1"/>
</dbReference>
<proteinExistence type="inferred from homology"/>
<name>A0A179DFI5_9SPHI</name>
<comment type="caution">
    <text evidence="4">The sequence shown here is derived from an EMBL/GenBank/DDBJ whole genome shotgun (WGS) entry which is preliminary data.</text>
</comment>
<dbReference type="PROSITE" id="PS00061">
    <property type="entry name" value="ADH_SHORT"/>
    <property type="match status" value="1"/>
</dbReference>
<dbReference type="PRINTS" id="PR00081">
    <property type="entry name" value="GDHRDH"/>
</dbReference>
<keyword evidence="2" id="KW-0560">Oxidoreductase</keyword>
<dbReference type="NCBIfam" id="NF004824">
    <property type="entry name" value="PRK06180.1"/>
    <property type="match status" value="1"/>
</dbReference>
<dbReference type="PANTHER" id="PTHR43976">
    <property type="entry name" value="SHORT CHAIN DEHYDROGENASE"/>
    <property type="match status" value="1"/>
</dbReference>
<dbReference type="OrthoDB" id="1235794at2"/>
<dbReference type="InterPro" id="IPR036291">
    <property type="entry name" value="NAD(P)-bd_dom_sf"/>
</dbReference>
<dbReference type="RefSeq" id="WP_068822422.1">
    <property type="nucleotide sequence ID" value="NZ_LWHJ01000027.1"/>
</dbReference>
<dbReference type="EMBL" id="LWHJ01000027">
    <property type="protein sequence ID" value="OAQ39806.1"/>
    <property type="molecule type" value="Genomic_DNA"/>
</dbReference>
<reference evidence="4 5" key="2">
    <citation type="submission" date="2016-06" db="EMBL/GenBank/DDBJ databases">
        <title>Pedobacter psychrophilus sp. nov., isolated from Antarctic fragmentary rock.</title>
        <authorList>
            <person name="Svec P."/>
        </authorList>
    </citation>
    <scope>NUCLEOTIDE SEQUENCE [LARGE SCALE GENOMIC DNA]</scope>
    <source>
        <strain evidence="4 5">CCM 8644</strain>
    </source>
</reference>
<dbReference type="PANTHER" id="PTHR43976:SF16">
    <property type="entry name" value="SHORT-CHAIN DEHYDROGENASE_REDUCTASE FAMILY PROTEIN"/>
    <property type="match status" value="1"/>
</dbReference>
<dbReference type="AlphaFoldDB" id="A0A179DFI5"/>
<protein>
    <submittedName>
        <fullName evidence="4">Short-chain dehydrogenase/reductase</fullName>
    </submittedName>
</protein>
<keyword evidence="5" id="KW-1185">Reference proteome</keyword>
<dbReference type="GO" id="GO:0016491">
    <property type="term" value="F:oxidoreductase activity"/>
    <property type="evidence" value="ECO:0007669"/>
    <property type="project" value="UniProtKB-KW"/>
</dbReference>
<dbReference type="STRING" id="1826909.A5893_09525"/>
<comment type="similarity">
    <text evidence="1 3">Belongs to the short-chain dehydrogenases/reductases (SDR) family.</text>
</comment>
<dbReference type="InterPro" id="IPR051911">
    <property type="entry name" value="SDR_oxidoreductase"/>
</dbReference>
<dbReference type="Gene3D" id="3.40.50.720">
    <property type="entry name" value="NAD(P)-binding Rossmann-like Domain"/>
    <property type="match status" value="1"/>
</dbReference>
<dbReference type="SUPFAM" id="SSF51735">
    <property type="entry name" value="NAD(P)-binding Rossmann-fold domains"/>
    <property type="match status" value="1"/>
</dbReference>
<evidence type="ECO:0000256" key="3">
    <source>
        <dbReference type="RuleBase" id="RU000363"/>
    </source>
</evidence>
<organism evidence="4 5">
    <name type="scientific">Pedobacter psychrophilus</name>
    <dbReference type="NCBI Taxonomy" id="1826909"/>
    <lineage>
        <taxon>Bacteria</taxon>
        <taxon>Pseudomonadati</taxon>
        <taxon>Bacteroidota</taxon>
        <taxon>Sphingobacteriia</taxon>
        <taxon>Sphingobacteriales</taxon>
        <taxon>Sphingobacteriaceae</taxon>
        <taxon>Pedobacter</taxon>
    </lineage>
</organism>
<sequence length="277" mass="30456">MKNKIWFITGISSGLGEALAQTVIEQGDFVIGTFRRKSQADAFNNLHKNKAFALTLDITNPIEIEYVFEIVKEKFGKIDVLINNAGFGFAGAIEETSVKEVREVFEANFFGTLQVTQAALPIFRKQKYGHIIQISSHGGFKAFQGFGIYNASKFALEGFSEALAIEVEPLGIKVTIVEPGPFRTNFVGNAFKEAEAVITDYNETAGEFRKRMKAVDGKQEGDPLRAAEAILAISNLENPPLRLPLGKIAIASITAKINSVIKDLNEFRTVAENAVYE</sequence>
<gene>
    <name evidence="4" type="ORF">A5893_09525</name>
</gene>
<evidence type="ECO:0000313" key="5">
    <source>
        <dbReference type="Proteomes" id="UP000078459"/>
    </source>
</evidence>
<dbReference type="PRINTS" id="PR00080">
    <property type="entry name" value="SDRFAMILY"/>
</dbReference>
<dbReference type="CDD" id="cd05374">
    <property type="entry name" value="17beta-HSD-like_SDR_c"/>
    <property type="match status" value="1"/>
</dbReference>